<evidence type="ECO:0000313" key="3">
    <source>
        <dbReference type="Proteomes" id="UP000239560"/>
    </source>
</evidence>
<feature type="compositionally biased region" description="Low complexity" evidence="1">
    <location>
        <begin position="373"/>
        <end position="382"/>
    </location>
</feature>
<dbReference type="EMBL" id="LCTV02000013">
    <property type="protein sequence ID" value="PRQ70954.1"/>
    <property type="molecule type" value="Genomic_DNA"/>
</dbReference>
<feature type="region of interest" description="Disordered" evidence="1">
    <location>
        <begin position="167"/>
        <end position="197"/>
    </location>
</feature>
<evidence type="ECO:0000256" key="1">
    <source>
        <dbReference type="SAM" id="MobiDB-lite"/>
    </source>
</evidence>
<feature type="region of interest" description="Disordered" evidence="1">
    <location>
        <begin position="227"/>
        <end position="259"/>
    </location>
</feature>
<reference evidence="2 3" key="1">
    <citation type="journal article" date="2018" name="Elife">
        <title>Functional genomics of lipid metabolism in the oleaginous yeast Rhodosporidium toruloides.</title>
        <authorList>
            <person name="Coradetti S.T."/>
            <person name="Pinel D."/>
            <person name="Geiselman G."/>
            <person name="Ito M."/>
            <person name="Mondo S."/>
            <person name="Reilly M.C."/>
            <person name="Cheng Y.F."/>
            <person name="Bauer S."/>
            <person name="Grigoriev I."/>
            <person name="Gladden J.M."/>
            <person name="Simmons B.A."/>
            <person name="Brem R."/>
            <person name="Arkin A.P."/>
            <person name="Skerker J.M."/>
        </authorList>
    </citation>
    <scope>NUCLEOTIDE SEQUENCE [LARGE SCALE GENOMIC DNA]</scope>
    <source>
        <strain evidence="2 3">NBRC 0880</strain>
    </source>
</reference>
<feature type="compositionally biased region" description="Basic and acidic residues" evidence="1">
    <location>
        <begin position="306"/>
        <end position="316"/>
    </location>
</feature>
<feature type="compositionally biased region" description="Low complexity" evidence="1">
    <location>
        <begin position="26"/>
        <end position="37"/>
    </location>
</feature>
<name>A0A2S9ZYY4_RHOTO</name>
<comment type="caution">
    <text evidence="2">The sequence shown here is derived from an EMBL/GenBank/DDBJ whole genome shotgun (WGS) entry which is preliminary data.</text>
</comment>
<gene>
    <name evidence="2" type="ORF">AAT19DRAFT_10494</name>
</gene>
<feature type="compositionally biased region" description="Low complexity" evidence="1">
    <location>
        <begin position="48"/>
        <end position="62"/>
    </location>
</feature>
<dbReference type="OrthoDB" id="10469735at2759"/>
<proteinExistence type="predicted"/>
<feature type="region of interest" description="Disordered" evidence="1">
    <location>
        <begin position="1"/>
        <end position="144"/>
    </location>
</feature>
<protein>
    <submittedName>
        <fullName evidence="2">Uncharacterized protein</fullName>
    </submittedName>
</protein>
<evidence type="ECO:0000313" key="2">
    <source>
        <dbReference type="EMBL" id="PRQ70954.1"/>
    </source>
</evidence>
<feature type="compositionally biased region" description="Pro residues" evidence="1">
    <location>
        <begin position="635"/>
        <end position="651"/>
    </location>
</feature>
<feature type="region of interest" description="Disordered" evidence="1">
    <location>
        <begin position="542"/>
        <end position="562"/>
    </location>
</feature>
<accession>A0A2S9ZYY4</accession>
<organism evidence="2 3">
    <name type="scientific">Rhodotorula toruloides</name>
    <name type="common">Yeast</name>
    <name type="synonym">Rhodosporidium toruloides</name>
    <dbReference type="NCBI Taxonomy" id="5286"/>
    <lineage>
        <taxon>Eukaryota</taxon>
        <taxon>Fungi</taxon>
        <taxon>Dikarya</taxon>
        <taxon>Basidiomycota</taxon>
        <taxon>Pucciniomycotina</taxon>
        <taxon>Microbotryomycetes</taxon>
        <taxon>Sporidiobolales</taxon>
        <taxon>Sporidiobolaceae</taxon>
        <taxon>Rhodotorula</taxon>
    </lineage>
</organism>
<sequence length="725" mass="76708">MQPTLDATILLRAPRNIPSYRMPIQAESAAPSTASSHPSEEPDDAYEPSYASSQSSHSRYPSTAGAPEPPPSSTSNHHALPFPPPPQPLEPAYDSPQLQRLSPRPPLPSLPTGPRFVPLHPVPPAPPSLGKGKGRMTGEDLTAEEEKRAIARARGLDDLLEREREEEDAVALLSPATTDLPTYPAASQMGLQRHASTSKRLLTSLPEKGERENEKALAAVEEVRRLANEDSARQVEADMTSSKARLAREADEEERARLAQSRAAEAVALEKRMEEQLRLEDIDGMDDPPPPITPDDERGGMLPLTDTKKRLDEPAEVRGTTPVAPPSSSYRLPPPPVAILAQPAYPSTTSLTRHPEPQHQMRPPLHPAPTAPPASLAPHATAMEPPRSATLLASSHESSAVSFATGRLPSMLAASEPLSAPPLPRHRSLGPAASFYSTGLGLADPTRSSTLTASVRQRQSSMIVSEPSLRHESLAMADDAPTAAHQRGLSWSDTSALPHPASFAMPPTSSISAHLPAAPVTQALPPASTISEFGAVQLPHRSPSTTPTLVHHPAQPTAAPSPPALAFQSVQQATPAFYTAVTPGGPLLPFYASASTSPGGPTSYFTPLGATALPPDRMHAASLPPPPAQQVFASLPPPPQPVTFPSLAPPPHHLHPVASPPLLHPHRSASVHDLRPSSRSSSISPSLLGERTSSKPGRATRMSTIRNLFGKKGGSGAGLAEMPEE</sequence>
<feature type="compositionally biased region" description="Basic and acidic residues" evidence="1">
    <location>
        <begin position="246"/>
        <end position="257"/>
    </location>
</feature>
<feature type="region of interest" description="Disordered" evidence="1">
    <location>
        <begin position="278"/>
        <end position="402"/>
    </location>
</feature>
<dbReference type="Proteomes" id="UP000239560">
    <property type="component" value="Unassembled WGS sequence"/>
</dbReference>
<feature type="compositionally biased region" description="Polar residues" evidence="1">
    <location>
        <begin position="391"/>
        <end position="402"/>
    </location>
</feature>
<feature type="region of interest" description="Disordered" evidence="1">
    <location>
        <begin position="615"/>
        <end position="725"/>
    </location>
</feature>
<feature type="compositionally biased region" description="Basic and acidic residues" evidence="1">
    <location>
        <begin position="227"/>
        <end position="236"/>
    </location>
</feature>
<feature type="compositionally biased region" description="Low complexity" evidence="1">
    <location>
        <begin position="677"/>
        <end position="688"/>
    </location>
</feature>
<dbReference type="AlphaFoldDB" id="A0A2S9ZYY4"/>